<name>A0A6J6N9X8_9ZZZZ</name>
<protein>
    <submittedName>
        <fullName evidence="3">Unannotated protein</fullName>
    </submittedName>
</protein>
<proteinExistence type="predicted"/>
<evidence type="ECO:0000256" key="1">
    <source>
        <dbReference type="SAM" id="Phobius"/>
    </source>
</evidence>
<sequence length="94" mass="10029">MSEYTPQNNQSNADSPLPVLALVFAFVAPLVGAILGHVALSQMRQGKISSTNIGLAKAGMICGWVFTGLTFLLIALYVVIIVFAVSNGYDFSDY</sequence>
<dbReference type="InterPro" id="IPR025241">
    <property type="entry name" value="DUF4190"/>
</dbReference>
<keyword evidence="1" id="KW-0812">Transmembrane</keyword>
<gene>
    <name evidence="3" type="ORF">UFOPK2373_00279</name>
</gene>
<evidence type="ECO:0000259" key="2">
    <source>
        <dbReference type="Pfam" id="PF13828"/>
    </source>
</evidence>
<dbReference type="AlphaFoldDB" id="A0A6J6N9X8"/>
<accession>A0A6J6N9X8</accession>
<dbReference type="Pfam" id="PF13828">
    <property type="entry name" value="DUF4190"/>
    <property type="match status" value="1"/>
</dbReference>
<reference evidence="3" key="1">
    <citation type="submission" date="2020-05" db="EMBL/GenBank/DDBJ databases">
        <authorList>
            <person name="Chiriac C."/>
            <person name="Salcher M."/>
            <person name="Ghai R."/>
            <person name="Kavagutti S V."/>
        </authorList>
    </citation>
    <scope>NUCLEOTIDE SEQUENCE</scope>
</reference>
<feature type="domain" description="DUF4190" evidence="2">
    <location>
        <begin position="20"/>
        <end position="73"/>
    </location>
</feature>
<keyword evidence="1" id="KW-1133">Transmembrane helix</keyword>
<evidence type="ECO:0000313" key="3">
    <source>
        <dbReference type="EMBL" id="CAB4681423.1"/>
    </source>
</evidence>
<feature type="transmembrane region" description="Helical" evidence="1">
    <location>
        <begin position="61"/>
        <end position="85"/>
    </location>
</feature>
<feature type="transmembrane region" description="Helical" evidence="1">
    <location>
        <begin position="20"/>
        <end position="40"/>
    </location>
</feature>
<dbReference type="EMBL" id="CAEZXL010000028">
    <property type="protein sequence ID" value="CAB4681423.1"/>
    <property type="molecule type" value="Genomic_DNA"/>
</dbReference>
<keyword evidence="1" id="KW-0472">Membrane</keyword>
<organism evidence="3">
    <name type="scientific">freshwater metagenome</name>
    <dbReference type="NCBI Taxonomy" id="449393"/>
    <lineage>
        <taxon>unclassified sequences</taxon>
        <taxon>metagenomes</taxon>
        <taxon>ecological metagenomes</taxon>
    </lineage>
</organism>